<feature type="region of interest" description="Disordered" evidence="1">
    <location>
        <begin position="90"/>
        <end position="117"/>
    </location>
</feature>
<evidence type="ECO:0000313" key="3">
    <source>
        <dbReference type="EMBL" id="WZB86940.1"/>
    </source>
</evidence>
<evidence type="ECO:0000256" key="1">
    <source>
        <dbReference type="SAM" id="MobiDB-lite"/>
    </source>
</evidence>
<gene>
    <name evidence="3" type="ORF">WJM97_16320</name>
</gene>
<feature type="compositionally biased region" description="Polar residues" evidence="1">
    <location>
        <begin position="102"/>
        <end position="117"/>
    </location>
</feature>
<dbReference type="InterPro" id="IPR013230">
    <property type="entry name" value="Peptidase_M15A_C"/>
</dbReference>
<dbReference type="SUPFAM" id="SSF55166">
    <property type="entry name" value="Hedgehog/DD-peptidase"/>
    <property type="match status" value="1"/>
</dbReference>
<keyword evidence="3" id="KW-0121">Carboxypeptidase</keyword>
<dbReference type="EMBL" id="CP150886">
    <property type="protein sequence ID" value="WZB86940.1"/>
    <property type="molecule type" value="Genomic_DNA"/>
</dbReference>
<evidence type="ECO:0000313" key="4">
    <source>
        <dbReference type="Proteomes" id="UP001483337"/>
    </source>
</evidence>
<sequence>MTSTPQDSTPPTEIKSLTEYIKLNAPAIFITDAHIDLVKEIQSLLKIEVDGIVGPLTKQAFIEFKAENELKYPLGLGVTTAKELLKLKDTEEVSSDQEETNSKGTLNPSAGSRTGSTMRIPGGKIVYANEYIVEGIPLTWGEATKNCTRIPTSSEYVANAIRLAKTWGEVRDKFGSPIRITSGYRPPAVNRSVGGVSNSQHIYFRALDMQPLNGDFRKLWEVLKDSQFAGLGDAVFMGRNKGFFHGDIRPGSRVIFPY</sequence>
<feature type="domain" description="Peptidase M15A C-terminal" evidence="2">
    <location>
        <begin position="131"/>
        <end position="233"/>
    </location>
</feature>
<organism evidence="3 4">
    <name type="scientific">Okeanomitos corallinicola TIOX110</name>
    <dbReference type="NCBI Taxonomy" id="3133117"/>
    <lineage>
        <taxon>Bacteria</taxon>
        <taxon>Bacillati</taxon>
        <taxon>Cyanobacteriota</taxon>
        <taxon>Cyanophyceae</taxon>
        <taxon>Nostocales</taxon>
        <taxon>Aphanizomenonaceae</taxon>
        <taxon>Okeanomitos</taxon>
    </lineage>
</organism>
<dbReference type="RefSeq" id="WP_353929854.1">
    <property type="nucleotide sequence ID" value="NZ_CP150886.1"/>
</dbReference>
<dbReference type="Gene3D" id="3.30.1380.10">
    <property type="match status" value="1"/>
</dbReference>
<name>A0ABZ2UR82_9CYAN</name>
<dbReference type="GO" id="GO:0004180">
    <property type="term" value="F:carboxypeptidase activity"/>
    <property type="evidence" value="ECO:0007669"/>
    <property type="project" value="UniProtKB-KW"/>
</dbReference>
<keyword evidence="3" id="KW-0378">Hydrolase</keyword>
<evidence type="ECO:0000259" key="2">
    <source>
        <dbReference type="Pfam" id="PF08291"/>
    </source>
</evidence>
<keyword evidence="3" id="KW-0645">Protease</keyword>
<dbReference type="InterPro" id="IPR009045">
    <property type="entry name" value="Zn_M74/Hedgehog-like"/>
</dbReference>
<dbReference type="Proteomes" id="UP001483337">
    <property type="component" value="Chromosome"/>
</dbReference>
<accession>A0ABZ2UR82</accession>
<reference evidence="3 4" key="1">
    <citation type="submission" date="2024-04" db="EMBL/GenBank/DDBJ databases">
        <title>Okeanomitos corallinicola gen. &amp; sp. nov. (Nostocales, Cyanobacteria), a new toxic marine heterocyst-forming cyanobacterium from a coral reef.</title>
        <authorList>
            <person name="Li H."/>
            <person name="Li R."/>
            <person name="Kang J."/>
            <person name="Hii K.S."/>
            <person name="Mohamed H.F."/>
            <person name="Xu X."/>
            <person name="Luo Z."/>
        </authorList>
    </citation>
    <scope>NUCLEOTIDE SEQUENCE [LARGE SCALE GENOMIC DNA]</scope>
    <source>
        <strain evidence="3 4">TIOX110</strain>
    </source>
</reference>
<keyword evidence="4" id="KW-1185">Reference proteome</keyword>
<dbReference type="Pfam" id="PF08291">
    <property type="entry name" value="Peptidase_M15_3"/>
    <property type="match status" value="1"/>
</dbReference>
<protein>
    <submittedName>
        <fullName evidence="3">D-Ala-D-Ala carboxypeptidase family metallohydrolase</fullName>
    </submittedName>
</protein>
<proteinExistence type="predicted"/>